<protein>
    <submittedName>
        <fullName evidence="1">Uncharacterized protein</fullName>
    </submittedName>
</protein>
<reference evidence="1" key="1">
    <citation type="submission" date="2023-06" db="EMBL/GenBank/DDBJ databases">
        <title>Uncultivated large filamentous bacteria from sulfidic sediments reveal new species and different genomic features in energy metabolism and defense.</title>
        <authorList>
            <person name="Fonseca A."/>
        </authorList>
    </citation>
    <scope>NUCLEOTIDE SEQUENCE</scope>
    <source>
        <strain evidence="1">HSG4</strain>
    </source>
</reference>
<dbReference type="EMBL" id="JAUCGM010000076">
    <property type="protein sequence ID" value="MDM8562168.1"/>
    <property type="molecule type" value="Genomic_DNA"/>
</dbReference>
<evidence type="ECO:0000313" key="1">
    <source>
        <dbReference type="EMBL" id="MDM8562168.1"/>
    </source>
</evidence>
<comment type="caution">
    <text evidence="1">The sequence shown here is derived from an EMBL/GenBank/DDBJ whole genome shotgun (WGS) entry which is preliminary data.</text>
</comment>
<accession>A0ABT7VSK4</accession>
<organism evidence="1 2">
    <name type="scientific">Candidatus Marithioploca araucensis</name>
    <dbReference type="NCBI Taxonomy" id="70273"/>
    <lineage>
        <taxon>Bacteria</taxon>
        <taxon>Pseudomonadati</taxon>
        <taxon>Pseudomonadota</taxon>
        <taxon>Gammaproteobacteria</taxon>
        <taxon>Thiotrichales</taxon>
        <taxon>Thiotrichaceae</taxon>
        <taxon>Candidatus Marithioploca</taxon>
    </lineage>
</organism>
<proteinExistence type="predicted"/>
<keyword evidence="2" id="KW-1185">Reference proteome</keyword>
<dbReference type="Proteomes" id="UP001171945">
    <property type="component" value="Unassembled WGS sequence"/>
</dbReference>
<gene>
    <name evidence="1" type="ORF">QUF54_02320</name>
</gene>
<sequence length="81" mass="9671">MMETYHFRELVKTDGQVVLIGLPPNKEVEITVLERTAFPKEMQSWLNSIRVRHKFAKMSKKKILETLHKTRETVWHERHAS</sequence>
<name>A0ABT7VSK4_9GAMM</name>
<evidence type="ECO:0000313" key="2">
    <source>
        <dbReference type="Proteomes" id="UP001171945"/>
    </source>
</evidence>